<sequence length="106" mass="11756">MTEVEGNNGAKNSYLKENQIEHREYQLKIAKACASKNSLVVLPTGLGKTIIGVYVAAKTLEKFSPKTKVIVLAPTRPLINQHYDSFRSLMTIPEEQFVVLTGKIPP</sequence>
<keyword evidence="4" id="KW-0067">ATP-binding</keyword>
<keyword evidence="3" id="KW-0347">Helicase</keyword>
<protein>
    <recommendedName>
        <fullName evidence="5">Helicase ATP-binding domain-containing protein</fullName>
    </recommendedName>
</protein>
<dbReference type="InterPro" id="IPR011545">
    <property type="entry name" value="DEAD/DEAH_box_helicase_dom"/>
</dbReference>
<feature type="domain" description="Helicase ATP-binding" evidence="5">
    <location>
        <begin position="29"/>
        <end position="106"/>
    </location>
</feature>
<evidence type="ECO:0000256" key="2">
    <source>
        <dbReference type="ARBA" id="ARBA00022801"/>
    </source>
</evidence>
<dbReference type="GO" id="GO:0003676">
    <property type="term" value="F:nucleic acid binding"/>
    <property type="evidence" value="ECO:0007669"/>
    <property type="project" value="InterPro"/>
</dbReference>
<keyword evidence="2" id="KW-0378">Hydrolase</keyword>
<dbReference type="PROSITE" id="PS51192">
    <property type="entry name" value="HELICASE_ATP_BIND_1"/>
    <property type="match status" value="1"/>
</dbReference>
<proteinExistence type="predicted"/>
<organism evidence="6">
    <name type="scientific">marine sediment metagenome</name>
    <dbReference type="NCBI Taxonomy" id="412755"/>
    <lineage>
        <taxon>unclassified sequences</taxon>
        <taxon>metagenomes</taxon>
        <taxon>ecological metagenomes</taxon>
    </lineage>
</organism>
<dbReference type="InterPro" id="IPR014001">
    <property type="entry name" value="Helicase_ATP-bd"/>
</dbReference>
<dbReference type="GO" id="GO:0016787">
    <property type="term" value="F:hydrolase activity"/>
    <property type="evidence" value="ECO:0007669"/>
    <property type="project" value="UniProtKB-KW"/>
</dbReference>
<dbReference type="GO" id="GO:0005524">
    <property type="term" value="F:ATP binding"/>
    <property type="evidence" value="ECO:0007669"/>
    <property type="project" value="UniProtKB-KW"/>
</dbReference>
<dbReference type="PANTHER" id="PTHR14025">
    <property type="entry name" value="FANCONI ANEMIA GROUP M FANCM FAMILY MEMBER"/>
    <property type="match status" value="1"/>
</dbReference>
<dbReference type="Gene3D" id="3.40.50.300">
    <property type="entry name" value="P-loop containing nucleotide triphosphate hydrolases"/>
    <property type="match status" value="1"/>
</dbReference>
<dbReference type="EMBL" id="BARU01026250">
    <property type="protein sequence ID" value="GAH75306.1"/>
    <property type="molecule type" value="Genomic_DNA"/>
</dbReference>
<dbReference type="AlphaFoldDB" id="X1HYR2"/>
<dbReference type="SUPFAM" id="SSF52540">
    <property type="entry name" value="P-loop containing nucleoside triphosphate hydrolases"/>
    <property type="match status" value="1"/>
</dbReference>
<accession>X1HYR2</accession>
<reference evidence="6" key="1">
    <citation type="journal article" date="2014" name="Front. Microbiol.">
        <title>High frequency of phylogenetically diverse reductive dehalogenase-homologous genes in deep subseafloor sedimentary metagenomes.</title>
        <authorList>
            <person name="Kawai M."/>
            <person name="Futagami T."/>
            <person name="Toyoda A."/>
            <person name="Takaki Y."/>
            <person name="Nishi S."/>
            <person name="Hori S."/>
            <person name="Arai W."/>
            <person name="Tsubouchi T."/>
            <person name="Morono Y."/>
            <person name="Uchiyama I."/>
            <person name="Ito T."/>
            <person name="Fujiyama A."/>
            <person name="Inagaki F."/>
            <person name="Takami H."/>
        </authorList>
    </citation>
    <scope>NUCLEOTIDE SEQUENCE</scope>
    <source>
        <strain evidence="6">Expedition CK06-06</strain>
    </source>
</reference>
<evidence type="ECO:0000256" key="4">
    <source>
        <dbReference type="ARBA" id="ARBA00022840"/>
    </source>
</evidence>
<dbReference type="PANTHER" id="PTHR14025:SF20">
    <property type="entry name" value="FANCONI ANEMIA GROUP M PROTEIN"/>
    <property type="match status" value="1"/>
</dbReference>
<gene>
    <name evidence="6" type="ORF">S03H2_42193</name>
</gene>
<name>X1HYR2_9ZZZZ</name>
<evidence type="ECO:0000256" key="3">
    <source>
        <dbReference type="ARBA" id="ARBA00022806"/>
    </source>
</evidence>
<evidence type="ECO:0000313" key="6">
    <source>
        <dbReference type="EMBL" id="GAH75306.1"/>
    </source>
</evidence>
<dbReference type="InterPro" id="IPR027417">
    <property type="entry name" value="P-loop_NTPase"/>
</dbReference>
<keyword evidence="1" id="KW-0547">Nucleotide-binding</keyword>
<evidence type="ECO:0000259" key="5">
    <source>
        <dbReference type="PROSITE" id="PS51192"/>
    </source>
</evidence>
<dbReference type="GO" id="GO:0004386">
    <property type="term" value="F:helicase activity"/>
    <property type="evidence" value="ECO:0007669"/>
    <property type="project" value="UniProtKB-KW"/>
</dbReference>
<dbReference type="Pfam" id="PF00270">
    <property type="entry name" value="DEAD"/>
    <property type="match status" value="1"/>
</dbReference>
<evidence type="ECO:0000256" key="1">
    <source>
        <dbReference type="ARBA" id="ARBA00022741"/>
    </source>
</evidence>
<feature type="non-terminal residue" evidence="6">
    <location>
        <position position="106"/>
    </location>
</feature>
<comment type="caution">
    <text evidence="6">The sequence shown here is derived from an EMBL/GenBank/DDBJ whole genome shotgun (WGS) entry which is preliminary data.</text>
</comment>